<dbReference type="GO" id="GO:0016791">
    <property type="term" value="F:phosphatase activity"/>
    <property type="evidence" value="ECO:0007669"/>
    <property type="project" value="TreeGrafter"/>
</dbReference>
<dbReference type="SUPFAM" id="SSF158472">
    <property type="entry name" value="HAMP domain-like"/>
    <property type="match status" value="1"/>
</dbReference>
<evidence type="ECO:0000313" key="7">
    <source>
        <dbReference type="Proteomes" id="UP000295506"/>
    </source>
</evidence>
<dbReference type="InterPro" id="IPR036457">
    <property type="entry name" value="PPM-type-like_dom_sf"/>
</dbReference>
<evidence type="ECO:0000256" key="2">
    <source>
        <dbReference type="SAM" id="Phobius"/>
    </source>
</evidence>
<dbReference type="PANTHER" id="PTHR43156">
    <property type="entry name" value="STAGE II SPORULATION PROTEIN E-RELATED"/>
    <property type="match status" value="1"/>
</dbReference>
<accession>A0A126QMW5</accession>
<sequence length="703" mass="77452">MGIRYKLLILLLLISLAPLFVVGAGVQKDLTHLGEGLALRSSNTLIHKASNGLKRIVVDHARVLRREKQLLESNTLFLASKIEGVLYGHAHSMPGMKYIPPADQISEATKDYFSLRMGGWQDFKIDFNNVTTLGTDGRPTELPSSSTSAMLLPLLGQVKFEYPKLALWIEVRLPGGEKLVYPRREATMRMGMHMSRSAQKPSTPINELTWSLPETDQQTGRIVFRVTAPIRDVKGKLQGDVSIIIPVGSLLHKSKHVDMFSKNAISILVSPDVDPTTNESRLKVIAQENTQKSMHDYWLAPEKDAWITSPDAEQYSAMMQSMDASSLNVTGMPYGNMDALWAYAPVDQAGVFLLLIIPKTDIVKEAQSSKEFILNQVDNHNTKMGFIVLAVAIFVLGLAFFLSRLFTRNISELATTVRKVAKGDFSARAVLHGKDEIGQLGEAINQMIPELEERVNIKNSLEVAQEVQQSLLPIDAPTFLGADIAAVSKYCDETGGDYYGFIPRDTVDGKSLVVAVGDVSGHGIPAALMMASARAYLRSNVGGGGRLDAVTEHVNELICDDVDQSGRFMTLFLLELTETNTIRWIRAGHDPAMVYDPSKDSFTELAGEGLPLGVTKDARFELNEHHDLPPSVIIIIGTDGIWEMHSQNGEMFGKDRLKNLIRATRAESSDVIIQTLIKELDTFQGEAEQDDDITIAIIKTPTA</sequence>
<dbReference type="OrthoDB" id="343514at2"/>
<dbReference type="AlphaFoldDB" id="A0A126QMW5"/>
<dbReference type="EMBL" id="CP014206">
    <property type="protein sequence ID" value="AMK11261.1"/>
    <property type="molecule type" value="Genomic_DNA"/>
</dbReference>
<name>A0A126QMW5_9BACT</name>
<dbReference type="EMBL" id="SOBK01000001">
    <property type="protein sequence ID" value="TDT92294.1"/>
    <property type="molecule type" value="Genomic_DNA"/>
</dbReference>
<reference evidence="5 7" key="2">
    <citation type="submission" date="2019-03" db="EMBL/GenBank/DDBJ databases">
        <title>Genomic Encyclopedia of Type Strains, Phase IV (KMG-IV): sequencing the most valuable type-strain genomes for metagenomic binning, comparative biology and taxonomic classification.</title>
        <authorList>
            <person name="Goeker M."/>
        </authorList>
    </citation>
    <scope>NUCLEOTIDE SEQUENCE [LARGE SCALE GENOMIC DNA]</scope>
    <source>
        <strain evidence="5 7">DSM 101483</strain>
    </source>
</reference>
<dbReference type="InterPro" id="IPR052016">
    <property type="entry name" value="Bact_Sigma-Reg"/>
</dbReference>
<organism evidence="5 7">
    <name type="scientific">Pseudodesulfovibrio indicus</name>
    <dbReference type="NCBI Taxonomy" id="1716143"/>
    <lineage>
        <taxon>Bacteria</taxon>
        <taxon>Pseudomonadati</taxon>
        <taxon>Thermodesulfobacteriota</taxon>
        <taxon>Desulfovibrionia</taxon>
        <taxon>Desulfovibrionales</taxon>
        <taxon>Desulfovibrionaceae</taxon>
    </lineage>
</organism>
<dbReference type="SMART" id="SM00304">
    <property type="entry name" value="HAMP"/>
    <property type="match status" value="1"/>
</dbReference>
<gene>
    <name evidence="4" type="ORF">AWY79_09100</name>
    <name evidence="5" type="ORF">EDC59_101700</name>
</gene>
<dbReference type="PROSITE" id="PS50885">
    <property type="entry name" value="HAMP"/>
    <property type="match status" value="1"/>
</dbReference>
<dbReference type="Proteomes" id="UP000295506">
    <property type="component" value="Unassembled WGS sequence"/>
</dbReference>
<evidence type="ECO:0000313" key="4">
    <source>
        <dbReference type="EMBL" id="AMK11261.1"/>
    </source>
</evidence>
<protein>
    <submittedName>
        <fullName evidence="4">Serine/threonine protein phosphatase</fullName>
    </submittedName>
    <submittedName>
        <fullName evidence="5">Sigma-B regulation protein RsbU (Phosphoserine phosphatase)</fullName>
    </submittedName>
</protein>
<dbReference type="Proteomes" id="UP000055611">
    <property type="component" value="Chromosome"/>
</dbReference>
<dbReference type="GO" id="GO:0016020">
    <property type="term" value="C:membrane"/>
    <property type="evidence" value="ECO:0007669"/>
    <property type="project" value="InterPro"/>
</dbReference>
<dbReference type="SUPFAM" id="SSF81606">
    <property type="entry name" value="PP2C-like"/>
    <property type="match status" value="1"/>
</dbReference>
<keyword evidence="2" id="KW-1133">Transmembrane helix</keyword>
<keyword evidence="6" id="KW-1185">Reference proteome</keyword>
<dbReference type="InterPro" id="IPR003660">
    <property type="entry name" value="HAMP_dom"/>
</dbReference>
<dbReference type="InterPro" id="IPR001932">
    <property type="entry name" value="PPM-type_phosphatase-like_dom"/>
</dbReference>
<dbReference type="Gene3D" id="3.60.40.10">
    <property type="entry name" value="PPM-type phosphatase domain"/>
    <property type="match status" value="1"/>
</dbReference>
<reference evidence="4 6" key="1">
    <citation type="journal article" date="2016" name="Front. Microbiol.">
        <title>Genome Sequence of the Piezophilic, Mesophilic Sulfate-Reducing Bacterium Desulfovibrio indicus J2T.</title>
        <authorList>
            <person name="Cao J."/>
            <person name="Maignien L."/>
            <person name="Shao Z."/>
            <person name="Alain K."/>
            <person name="Jebbar M."/>
        </authorList>
    </citation>
    <scope>NUCLEOTIDE SEQUENCE [LARGE SCALE GENOMIC DNA]</scope>
    <source>
        <strain evidence="4 6">J2</strain>
    </source>
</reference>
<feature type="domain" description="HAMP" evidence="3">
    <location>
        <begin position="404"/>
        <end position="456"/>
    </location>
</feature>
<evidence type="ECO:0000259" key="3">
    <source>
        <dbReference type="PROSITE" id="PS50885"/>
    </source>
</evidence>
<evidence type="ECO:0000313" key="6">
    <source>
        <dbReference type="Proteomes" id="UP000055611"/>
    </source>
</evidence>
<proteinExistence type="predicted"/>
<dbReference type="SMART" id="SM00331">
    <property type="entry name" value="PP2C_SIG"/>
    <property type="match status" value="1"/>
</dbReference>
<dbReference type="KEGG" id="dej:AWY79_09100"/>
<dbReference type="Pfam" id="PF00672">
    <property type="entry name" value="HAMP"/>
    <property type="match status" value="1"/>
</dbReference>
<keyword evidence="1" id="KW-0378">Hydrolase</keyword>
<dbReference type="Pfam" id="PF07228">
    <property type="entry name" value="SpoIIE"/>
    <property type="match status" value="1"/>
</dbReference>
<dbReference type="CDD" id="cd06225">
    <property type="entry name" value="HAMP"/>
    <property type="match status" value="1"/>
</dbReference>
<keyword evidence="2" id="KW-0472">Membrane</keyword>
<feature type="transmembrane region" description="Helical" evidence="2">
    <location>
        <begin position="384"/>
        <end position="402"/>
    </location>
</feature>
<keyword evidence="2" id="KW-0812">Transmembrane</keyword>
<dbReference type="PANTHER" id="PTHR43156:SF2">
    <property type="entry name" value="STAGE II SPORULATION PROTEIN E"/>
    <property type="match status" value="1"/>
</dbReference>
<dbReference type="Gene3D" id="6.10.340.10">
    <property type="match status" value="1"/>
</dbReference>
<dbReference type="RefSeq" id="WP_066802724.1">
    <property type="nucleotide sequence ID" value="NZ_CP014206.1"/>
</dbReference>
<dbReference type="GO" id="GO:0007165">
    <property type="term" value="P:signal transduction"/>
    <property type="evidence" value="ECO:0007669"/>
    <property type="project" value="InterPro"/>
</dbReference>
<evidence type="ECO:0000256" key="1">
    <source>
        <dbReference type="ARBA" id="ARBA00022801"/>
    </source>
</evidence>
<evidence type="ECO:0000313" key="5">
    <source>
        <dbReference type="EMBL" id="TDT92294.1"/>
    </source>
</evidence>